<evidence type="ECO:0000256" key="6">
    <source>
        <dbReference type="ARBA" id="ARBA00022553"/>
    </source>
</evidence>
<dbReference type="GO" id="GO:0070776">
    <property type="term" value="C:MOZ/MORF histone acetyltransferase complex"/>
    <property type="evidence" value="ECO:0007669"/>
    <property type="project" value="TreeGrafter"/>
</dbReference>
<feature type="active site" description="Proton donor/acceptor" evidence="15">
    <location>
        <position position="730"/>
    </location>
</feature>
<feature type="compositionally biased region" description="Basic and acidic residues" evidence="17">
    <location>
        <begin position="1459"/>
        <end position="1469"/>
    </location>
</feature>
<feature type="compositionally biased region" description="Basic and acidic residues" evidence="17">
    <location>
        <begin position="1190"/>
        <end position="1205"/>
    </location>
</feature>
<sequence>MKDNNSQWLKWVLDAIKKIRTQKQRPSVERICRAIRQHQDQTEATIKDHLESLVRDGQVLKVVNKGQCSYKDPGSVTRPAVSTPSNKATPKKTEGDDLLQKDKSASKSVKPKKKSVPSAVTTIEEESPKKFSLPICGECLGTAKKNREGVEEPLSECASCGTGLHPTCVGETFISLSARGNLWKCEECNLCAVCSKVEDKICLICCGSCSRCYHLQCIASSIDKKGKGPWKCQNCTEGKPASATTTPQPTTPVPTSNSVSIPKSKQKNLRVQQLRSLRKAARASLVGKKGKTRTLSLDSSSEDGNEPSPCASSPLPPSPSPGGGPREEISDVISKEKQKFFRGSAFYRGPRPETSRGPTNHDRDPVITPVTPLTPFPQHIPPLPASSYSEKELPFGSLGEDDGPWGFAAAALSAQADPAPRSQQQNSTPREPEPPQLVSPLIPILRKRKKDSEPQPSPSSLIKSAVCCKSAELERRKQLNGGERSRNMEETSGRAAATINSLLSSDLPAGCTNKDLECFKLAREKANSATKANVPEPDQLQHVPTPSLITPNIATTRCPASIEFGKYDIQTWYSSPFPQEYARLGKLFLCEFCLKYTKSKSVLDRHLDKCTWRWPPGTEIYRHNDISVFEVDGNSSKFYCQNLCLLAKLFLDHKTLYYDVEPFLFYVLTQNDDKGFHLVGYFSKEKHCQQKYNVSCIMTLPQYQRQGFGRFLIDFSYLLSKEEGQAGTPEKPLSDLGRVSYHAYWRSIILEYIHYHREEDFSVSSISKETGVAPQDVAEMLQNMGMVEDWDRGIQEEDGPGIAIVVDWNMVDKHMEKVNKSRRIPIEPECLRWTPLVSNLVNPFRVSDADEGEEGDDELEETFMQEEEVKPSTSGISKPKVAQKEIIKEEPSQSVSVEKVKNLKQKSISEMFKEETSKPKSDISSFPEKRKRIQKKYNDDGDADGEDTSEEMNVRKKKRKVEVTNPLIKPSRLNVLATTPEPSPSQLDDESAVGRGRRSKRPRRRLSPSSPEPKKEKEVDKKPDVSSRISPEEDTPVVNKRVLAARERWVQRRKKEEMLRKQKESSIKNEAVTSATDSLKKTPKKASTKSPVQDTPKAVSEETQTDRLELESTRENEDSEVEYKVDLNSTCGASTFNDSVASDNMPMKKKRGWVKGVSRKGYTPQQGLKKKKIQRRWGVKPRRGRPPKRKISEGQDDEKPPKLSKEVGQSDVEFTPKQEQEDMSAESDVEVIDDSMNDAEEQDFNSDESEKNTENKEELVSSKTEPSSPSLKFQGHNQKRNSSESQDDEKPPELSKEVADAPEVETKKEDTSGESDVEIIEQNPLPEKLKKDEEEEGNSLVENAKDENKEIQSSSSCPSPSLKEEEKSDKSKLEVPKEDDKGTEELPPVLELAVPQKPLSPKRPEQLNNVLASESEKLSPPIEIKGQIKEHEDQKLCEKKLDIDCRKVISSESPKSHSPPKDKKEKERTISSPIVILDDEHIKPAEEKSSEPEANSKKPEEPVINPGSVKPPEMPSMGVYTPDSTTNSVQSLHGYGQCDLDVNQLSGLESPQSISSNEMPPSVPEQPRPPSVAAGYADCAQQATNIKRSESIGISHHHSHHHIAPSPHSMHLPASPHMPQYQQQHHQQLLKPSSGSRSKQQHAQRTRSTPPAPTTTPSLHPQQSMHLHQASASSPGPPHYPHHGVISQSNYIMPQGGTYVSVPMTSVLGHRMAQQTSSQRLGPSPSCSGSTPNFYIQTAVHTQSPQGSPGSSLAKLQQLTNGLDTLPPGHCGTMTPPPAVDLTPTPPSHATPPPPNLASYHKFYQSNMSSSSRTGRSSVPVHQMSPATSSSRTNVAATLNPSNLMAQYSSSFNGYRIPGQQSPATVTSYITNPGFINQTNQIPMQMMNMQGQYGQDPQQNTMYATYGYLNGSLMQPLNSSMRR</sequence>
<dbReference type="FunFam" id="3.30.60.60:FF:000001">
    <property type="entry name" value="Histone acetyltransferase"/>
    <property type="match status" value="1"/>
</dbReference>
<feature type="compositionally biased region" description="Pro residues" evidence="17">
    <location>
        <begin position="372"/>
        <end position="384"/>
    </location>
</feature>
<dbReference type="InterPro" id="IPR040706">
    <property type="entry name" value="Zf-MYST"/>
</dbReference>
<feature type="compositionally biased region" description="Polar residues" evidence="17">
    <location>
        <begin position="1127"/>
        <end position="1142"/>
    </location>
</feature>
<dbReference type="GO" id="GO:0003712">
    <property type="term" value="F:transcription coregulator activity"/>
    <property type="evidence" value="ECO:0007669"/>
    <property type="project" value="TreeGrafter"/>
</dbReference>
<feature type="compositionally biased region" description="Basic and acidic residues" evidence="17">
    <location>
        <begin position="1248"/>
        <end position="1260"/>
    </location>
</feature>
<dbReference type="Gene3D" id="3.30.60.60">
    <property type="entry name" value="N-acetyl transferase-like"/>
    <property type="match status" value="1"/>
</dbReference>
<dbReference type="Gene3D" id="3.40.630.30">
    <property type="match status" value="1"/>
</dbReference>
<feature type="domain" description="SAMD1-like winged helix (WH)" evidence="20">
    <location>
        <begin position="1"/>
        <end position="76"/>
    </location>
</feature>
<feature type="compositionally biased region" description="Basic and acidic residues" evidence="17">
    <location>
        <begin position="1362"/>
        <end position="1384"/>
    </location>
</feature>
<accession>A0A9P0MSR9</accession>
<feature type="region of interest" description="Disordered" evidence="17">
    <location>
        <begin position="1594"/>
        <end position="1689"/>
    </location>
</feature>
<dbReference type="FunFam" id="3.40.630.30:FF:000001">
    <property type="entry name" value="Histone acetyltransferase"/>
    <property type="match status" value="1"/>
</dbReference>
<evidence type="ECO:0000256" key="9">
    <source>
        <dbReference type="ARBA" id="ARBA00022771"/>
    </source>
</evidence>
<evidence type="ECO:0000256" key="15">
    <source>
        <dbReference type="PIRSR" id="PIRSR602717-51"/>
    </source>
</evidence>
<reference evidence="21" key="1">
    <citation type="submission" date="2022-01" db="EMBL/GenBank/DDBJ databases">
        <authorList>
            <person name="King R."/>
        </authorList>
    </citation>
    <scope>NUCLEOTIDE SEQUENCE</scope>
</reference>
<dbReference type="Pfam" id="PF17772">
    <property type="entry name" value="zf-MYST"/>
    <property type="match status" value="1"/>
</dbReference>
<evidence type="ECO:0000259" key="20">
    <source>
        <dbReference type="PROSITE" id="PS52014"/>
    </source>
</evidence>
<evidence type="ECO:0000256" key="10">
    <source>
        <dbReference type="ARBA" id="ARBA00022833"/>
    </source>
</evidence>
<keyword evidence="8" id="KW-0479">Metal-binding</keyword>
<evidence type="ECO:0000313" key="22">
    <source>
        <dbReference type="Proteomes" id="UP001152798"/>
    </source>
</evidence>
<dbReference type="Gene3D" id="1.10.10.10">
    <property type="entry name" value="Winged helix-like DNA-binding domain superfamily/Winged helix DNA-binding domain"/>
    <property type="match status" value="1"/>
</dbReference>
<dbReference type="PROSITE" id="PS52014">
    <property type="entry name" value="SAMD1_WH"/>
    <property type="match status" value="1"/>
</dbReference>
<keyword evidence="13" id="KW-0007">Acetylation</keyword>
<feature type="compositionally biased region" description="Basic and acidic residues" evidence="17">
    <location>
        <begin position="1012"/>
        <end position="1025"/>
    </location>
</feature>
<evidence type="ECO:0000256" key="16">
    <source>
        <dbReference type="PROSITE-ProRule" id="PRU00146"/>
    </source>
</evidence>
<feature type="compositionally biased region" description="Polar residues" evidence="17">
    <location>
        <begin position="1548"/>
        <end position="1559"/>
    </location>
</feature>
<evidence type="ECO:0000256" key="7">
    <source>
        <dbReference type="ARBA" id="ARBA00022679"/>
    </source>
</evidence>
<dbReference type="InterPro" id="IPR016181">
    <property type="entry name" value="Acyl_CoA_acyltransferase"/>
</dbReference>
<feature type="compositionally biased region" description="Basic and acidic residues" evidence="17">
    <location>
        <begin position="1044"/>
        <end position="1067"/>
    </location>
</feature>
<dbReference type="Pfam" id="PF01853">
    <property type="entry name" value="MOZ_SAS"/>
    <property type="match status" value="1"/>
</dbReference>
<dbReference type="GO" id="GO:0010484">
    <property type="term" value="F:histone H3 acetyltransferase activity"/>
    <property type="evidence" value="ECO:0007669"/>
    <property type="project" value="TreeGrafter"/>
</dbReference>
<dbReference type="InterPro" id="IPR050603">
    <property type="entry name" value="MYST_HAT"/>
</dbReference>
<dbReference type="InterPro" id="IPR019787">
    <property type="entry name" value="Znf_PHD-finger"/>
</dbReference>
<feature type="region of interest" description="Disordered" evidence="17">
    <location>
        <begin position="1548"/>
        <end position="1573"/>
    </location>
</feature>
<evidence type="ECO:0000256" key="1">
    <source>
        <dbReference type="ARBA" id="ARBA00004123"/>
    </source>
</evidence>
<evidence type="ECO:0000259" key="18">
    <source>
        <dbReference type="PROSITE" id="PS50016"/>
    </source>
</evidence>
<feature type="compositionally biased region" description="Basic and acidic residues" evidence="17">
    <location>
        <begin position="91"/>
        <end position="105"/>
    </location>
</feature>
<evidence type="ECO:0000256" key="8">
    <source>
        <dbReference type="ARBA" id="ARBA00022723"/>
    </source>
</evidence>
<feature type="region of interest" description="Disordered" evidence="17">
    <location>
        <begin position="1761"/>
        <end position="1834"/>
    </location>
</feature>
<keyword evidence="4" id="KW-0678">Repressor</keyword>
<keyword evidence="12" id="KW-0156">Chromatin regulator</keyword>
<evidence type="ECO:0000256" key="12">
    <source>
        <dbReference type="ARBA" id="ARBA00022853"/>
    </source>
</evidence>
<dbReference type="GO" id="GO:0006357">
    <property type="term" value="P:regulation of transcription by RNA polymerase II"/>
    <property type="evidence" value="ECO:0007669"/>
    <property type="project" value="TreeGrafter"/>
</dbReference>
<dbReference type="GO" id="GO:0003677">
    <property type="term" value="F:DNA binding"/>
    <property type="evidence" value="ECO:0007669"/>
    <property type="project" value="InterPro"/>
</dbReference>
<dbReference type="InterPro" id="IPR001965">
    <property type="entry name" value="Znf_PHD"/>
</dbReference>
<evidence type="ECO:0000313" key="21">
    <source>
        <dbReference type="EMBL" id="CAH1405833.1"/>
    </source>
</evidence>
<dbReference type="GO" id="GO:0005634">
    <property type="term" value="C:nucleus"/>
    <property type="evidence" value="ECO:0007669"/>
    <property type="project" value="UniProtKB-SubCell"/>
</dbReference>
<feature type="region of interest" description="Disordered" evidence="17">
    <location>
        <begin position="1447"/>
        <end position="1533"/>
    </location>
</feature>
<dbReference type="InterPro" id="IPR011011">
    <property type="entry name" value="Znf_FYVE_PHD"/>
</dbReference>
<feature type="compositionally biased region" description="Basic and acidic residues" evidence="17">
    <location>
        <begin position="325"/>
        <end position="339"/>
    </location>
</feature>
<feature type="compositionally biased region" description="Basic and acidic residues" evidence="17">
    <location>
        <begin position="1478"/>
        <end position="1501"/>
    </location>
</feature>
<keyword evidence="11" id="KW-0832">Ubl conjugation</keyword>
<dbReference type="GO" id="GO:0040029">
    <property type="term" value="P:epigenetic regulation of gene expression"/>
    <property type="evidence" value="ECO:0007669"/>
    <property type="project" value="UniProtKB-ARBA"/>
</dbReference>
<evidence type="ECO:0000256" key="13">
    <source>
        <dbReference type="ARBA" id="ARBA00022990"/>
    </source>
</evidence>
<proteinExistence type="inferred from homology"/>
<dbReference type="OrthoDB" id="787137at2759"/>
<dbReference type="GO" id="GO:0003682">
    <property type="term" value="F:chromatin binding"/>
    <property type="evidence" value="ECO:0007669"/>
    <property type="project" value="TreeGrafter"/>
</dbReference>
<dbReference type="Gene3D" id="3.30.40.10">
    <property type="entry name" value="Zinc/RING finger domain, C3HC4 (zinc finger)"/>
    <property type="match status" value="1"/>
</dbReference>
<keyword evidence="6" id="KW-0597">Phosphoprotein</keyword>
<dbReference type="PANTHER" id="PTHR10615:SF217">
    <property type="entry name" value="HISTONE ACETYLTRANSFERASE"/>
    <property type="match status" value="1"/>
</dbReference>
<feature type="compositionally biased region" description="Polar residues" evidence="17">
    <location>
        <begin position="1522"/>
        <end position="1531"/>
    </location>
</feature>
<feature type="region of interest" description="Disordered" evidence="17">
    <location>
        <begin position="239"/>
        <end position="439"/>
    </location>
</feature>
<dbReference type="EC" id="2.3.1.48" evidence="3"/>
<keyword evidence="10" id="KW-0862">Zinc</keyword>
<feature type="region of interest" description="Disordered" evidence="17">
    <location>
        <begin position="865"/>
        <end position="884"/>
    </location>
</feature>
<dbReference type="PANTHER" id="PTHR10615">
    <property type="entry name" value="HISTONE ACETYLTRANSFERASE"/>
    <property type="match status" value="1"/>
</dbReference>
<feature type="compositionally biased region" description="Basic and acidic residues" evidence="17">
    <location>
        <begin position="911"/>
        <end position="921"/>
    </location>
</feature>
<organism evidence="21 22">
    <name type="scientific">Nezara viridula</name>
    <name type="common">Southern green stink bug</name>
    <name type="synonym">Cimex viridulus</name>
    <dbReference type="NCBI Taxonomy" id="85310"/>
    <lineage>
        <taxon>Eukaryota</taxon>
        <taxon>Metazoa</taxon>
        <taxon>Ecdysozoa</taxon>
        <taxon>Arthropoda</taxon>
        <taxon>Hexapoda</taxon>
        <taxon>Insecta</taxon>
        <taxon>Pterygota</taxon>
        <taxon>Neoptera</taxon>
        <taxon>Paraneoptera</taxon>
        <taxon>Hemiptera</taxon>
        <taxon>Heteroptera</taxon>
        <taxon>Panheteroptera</taxon>
        <taxon>Pentatomomorpha</taxon>
        <taxon>Pentatomoidea</taxon>
        <taxon>Pentatomidae</taxon>
        <taxon>Pentatominae</taxon>
        <taxon>Nezara</taxon>
    </lineage>
</organism>
<protein>
    <recommendedName>
        <fullName evidence="3">histone acetyltransferase</fullName>
        <ecNumber evidence="3">2.3.1.48</ecNumber>
    </recommendedName>
</protein>
<feature type="region of interest" description="Disordered" evidence="17">
    <location>
        <begin position="71"/>
        <end position="121"/>
    </location>
</feature>
<feature type="compositionally biased region" description="Pro residues" evidence="17">
    <location>
        <begin position="1775"/>
        <end position="1796"/>
    </location>
</feature>
<feature type="compositionally biased region" description="Basic and acidic residues" evidence="17">
    <location>
        <begin position="1104"/>
        <end position="1125"/>
    </location>
</feature>
<keyword evidence="5" id="KW-1017">Isopeptide bond</keyword>
<evidence type="ECO:0000256" key="5">
    <source>
        <dbReference type="ARBA" id="ARBA00022499"/>
    </source>
</evidence>
<dbReference type="InterPro" id="IPR036388">
    <property type="entry name" value="WH-like_DNA-bd_sf"/>
</dbReference>
<feature type="compositionally biased region" description="Low complexity" evidence="17">
    <location>
        <begin position="1806"/>
        <end position="1818"/>
    </location>
</feature>
<feature type="compositionally biased region" description="Low complexity" evidence="17">
    <location>
        <begin position="408"/>
        <end position="419"/>
    </location>
</feature>
<feature type="compositionally biased region" description="Basic and acidic residues" evidence="17">
    <location>
        <begin position="350"/>
        <end position="365"/>
    </location>
</feature>
<evidence type="ECO:0000256" key="4">
    <source>
        <dbReference type="ARBA" id="ARBA00022491"/>
    </source>
</evidence>
<keyword evidence="14" id="KW-0539">Nucleus</keyword>
<name>A0A9P0MSR9_NEZVI</name>
<dbReference type="InterPro" id="IPR048589">
    <property type="entry name" value="SAMD1-like_WH"/>
</dbReference>
<keyword evidence="22" id="KW-1185">Reference proteome</keyword>
<feature type="compositionally biased region" description="Acidic residues" evidence="17">
    <location>
        <begin position="940"/>
        <end position="950"/>
    </location>
</feature>
<keyword evidence="9 16" id="KW-0863">Zinc-finger</keyword>
<dbReference type="InterPro" id="IPR002717">
    <property type="entry name" value="HAT_MYST-type"/>
</dbReference>
<evidence type="ECO:0000259" key="19">
    <source>
        <dbReference type="PROSITE" id="PS51726"/>
    </source>
</evidence>
<dbReference type="Pfam" id="PF21524">
    <property type="entry name" value="SAMD1_WH"/>
    <property type="match status" value="1"/>
</dbReference>
<dbReference type="SUPFAM" id="SSF55729">
    <property type="entry name" value="Acyl-CoA N-acyltransferases (Nat)"/>
    <property type="match status" value="1"/>
</dbReference>
<feature type="region of interest" description="Disordered" evidence="17">
    <location>
        <begin position="910"/>
        <end position="1433"/>
    </location>
</feature>
<evidence type="ECO:0000256" key="11">
    <source>
        <dbReference type="ARBA" id="ARBA00022843"/>
    </source>
</evidence>
<dbReference type="InterPro" id="IPR013083">
    <property type="entry name" value="Znf_RING/FYVE/PHD"/>
</dbReference>
<feature type="compositionally biased region" description="Low complexity" evidence="17">
    <location>
        <begin position="240"/>
        <end position="262"/>
    </location>
</feature>
<feature type="compositionally biased region" description="Acidic residues" evidence="17">
    <location>
        <begin position="1221"/>
        <end position="1247"/>
    </location>
</feature>
<dbReference type="GO" id="GO:0008270">
    <property type="term" value="F:zinc ion binding"/>
    <property type="evidence" value="ECO:0007669"/>
    <property type="project" value="UniProtKB-KW"/>
</dbReference>
<comment type="similarity">
    <text evidence="2">Belongs to the MYST (SAS/MOZ) family.</text>
</comment>
<dbReference type="SMART" id="SM00249">
    <property type="entry name" value="PHD"/>
    <property type="match status" value="2"/>
</dbReference>
<dbReference type="Proteomes" id="UP001152798">
    <property type="component" value="Chromosome 6"/>
</dbReference>
<dbReference type="PROSITE" id="PS51726">
    <property type="entry name" value="MYST_HAT"/>
    <property type="match status" value="1"/>
</dbReference>
<evidence type="ECO:0000256" key="2">
    <source>
        <dbReference type="ARBA" id="ARBA00010107"/>
    </source>
</evidence>
<feature type="compositionally biased region" description="Basic and acidic residues" evidence="17">
    <location>
        <begin position="1288"/>
        <end position="1311"/>
    </location>
</feature>
<dbReference type="PROSITE" id="PS50016">
    <property type="entry name" value="ZF_PHD_2"/>
    <property type="match status" value="2"/>
</dbReference>
<evidence type="ECO:0000256" key="17">
    <source>
        <dbReference type="SAM" id="MobiDB-lite"/>
    </source>
</evidence>
<feature type="compositionally biased region" description="Pro residues" evidence="17">
    <location>
        <begin position="1561"/>
        <end position="1570"/>
    </location>
</feature>
<feature type="compositionally biased region" description="Basic residues" evidence="17">
    <location>
        <begin position="1168"/>
        <end position="1189"/>
    </location>
</feature>
<feature type="domain" description="MYST-type HAT" evidence="19">
    <location>
        <begin position="554"/>
        <end position="835"/>
    </location>
</feature>
<gene>
    <name evidence="21" type="ORF">NEZAVI_LOCUS13918</name>
</gene>
<feature type="domain" description="PHD-type" evidence="18">
    <location>
        <begin position="133"/>
        <end position="191"/>
    </location>
</feature>
<evidence type="ECO:0000256" key="3">
    <source>
        <dbReference type="ARBA" id="ARBA00013184"/>
    </source>
</evidence>
<feature type="compositionally biased region" description="Polar residues" evidence="17">
    <location>
        <begin position="1261"/>
        <end position="1271"/>
    </location>
</feature>
<feature type="compositionally biased region" description="Polar residues" evidence="17">
    <location>
        <begin position="1825"/>
        <end position="1834"/>
    </location>
</feature>
<feature type="compositionally biased region" description="Basic residues" evidence="17">
    <location>
        <begin position="995"/>
        <end position="1006"/>
    </location>
</feature>
<keyword evidence="7" id="KW-0808">Transferase</keyword>
<dbReference type="SUPFAM" id="SSF57903">
    <property type="entry name" value="FYVE/PHD zinc finger"/>
    <property type="match status" value="1"/>
</dbReference>
<feature type="domain" description="PHD-type" evidence="18">
    <location>
        <begin position="188"/>
        <end position="238"/>
    </location>
</feature>
<evidence type="ECO:0000256" key="14">
    <source>
        <dbReference type="ARBA" id="ARBA00023242"/>
    </source>
</evidence>
<dbReference type="EMBL" id="OV725082">
    <property type="protein sequence ID" value="CAH1405833.1"/>
    <property type="molecule type" value="Genomic_DNA"/>
</dbReference>
<comment type="subcellular location">
    <subcellularLocation>
        <location evidence="1">Nucleus</location>
    </subcellularLocation>
</comment>